<name>A0A0W0W6E7_9GAMM</name>
<dbReference type="EMBL" id="LNYL01000027">
    <property type="protein sequence ID" value="KTD27947.1"/>
    <property type="molecule type" value="Genomic_DNA"/>
</dbReference>
<protein>
    <submittedName>
        <fullName evidence="2">Uncharacterized protein</fullName>
    </submittedName>
</protein>
<dbReference type="OrthoDB" id="5634360at2"/>
<gene>
    <name evidence="2" type="ORF">Lmac_1006</name>
</gene>
<evidence type="ECO:0000256" key="1">
    <source>
        <dbReference type="SAM" id="MobiDB-lite"/>
    </source>
</evidence>
<evidence type="ECO:0000313" key="2">
    <source>
        <dbReference type="EMBL" id="KTD27947.1"/>
    </source>
</evidence>
<feature type="region of interest" description="Disordered" evidence="1">
    <location>
        <begin position="426"/>
        <end position="453"/>
    </location>
</feature>
<sequence>MNDIVKQLNNLARLKVLMDNSSESARAILAEGEADKLQSQLSFSSYPEIELRWLNFQLKNLEVDDSGTTEYERKEAETRHAAYTLCAFRCKDCIETFVENHTQEAKEEGSLKKLIKEQHESIFSQCLDRATREYLHNYHNDPSKPFSTEAILSQATAYYREKMVKEALIEFETITFIEYYARLKGNVHRGVLEQQFIEDRLNMRERYVAHGYTLATKDQDKPYDLTKFRTKEFNKFYESFWQPEPLTPEHFKKEASRFLETQSTTDTTFGTIFYLHFKGETELFTAQMAPIFSQAEEFAQLSVPAVSTETPIPTEDKKLIKLRKIVENYQQYLNHHRAEEEKTYPDRDHRAVEQRQLALATIALVANQSEELSPSVKQVVKNAVEEIQKNGPTWFERSLLDKILDVISLGARPLYRLFTSQQNPAEAQLNQAATGDLPEDDNPAEDGSSERPQ</sequence>
<dbReference type="PATRIC" id="fig|466.6.peg.1072"/>
<accession>A0A0W0W6E7</accession>
<evidence type="ECO:0000313" key="3">
    <source>
        <dbReference type="Proteomes" id="UP000054908"/>
    </source>
</evidence>
<dbReference type="RefSeq" id="WP_058451807.1">
    <property type="nucleotide sequence ID" value="NZ_CAAAIB010000018.1"/>
</dbReference>
<proteinExistence type="predicted"/>
<organism evidence="2 3">
    <name type="scientific">Legionella maceachernii</name>
    <dbReference type="NCBI Taxonomy" id="466"/>
    <lineage>
        <taxon>Bacteria</taxon>
        <taxon>Pseudomonadati</taxon>
        <taxon>Pseudomonadota</taxon>
        <taxon>Gammaproteobacteria</taxon>
        <taxon>Legionellales</taxon>
        <taxon>Legionellaceae</taxon>
        <taxon>Legionella</taxon>
    </lineage>
</organism>
<dbReference type="Proteomes" id="UP000054908">
    <property type="component" value="Unassembled WGS sequence"/>
</dbReference>
<keyword evidence="3" id="KW-1185">Reference proteome</keyword>
<dbReference type="AlphaFoldDB" id="A0A0W0W6E7"/>
<reference evidence="2 3" key="1">
    <citation type="submission" date="2015-11" db="EMBL/GenBank/DDBJ databases">
        <title>Genomic analysis of 38 Legionella species identifies large and diverse effector repertoires.</title>
        <authorList>
            <person name="Burstein D."/>
            <person name="Amaro F."/>
            <person name="Zusman T."/>
            <person name="Lifshitz Z."/>
            <person name="Cohen O."/>
            <person name="Gilbert J.A."/>
            <person name="Pupko T."/>
            <person name="Shuman H.A."/>
            <person name="Segal G."/>
        </authorList>
    </citation>
    <scope>NUCLEOTIDE SEQUENCE [LARGE SCALE GENOMIC DNA]</scope>
    <source>
        <strain evidence="2 3">PX-1-G2-E2</strain>
    </source>
</reference>
<comment type="caution">
    <text evidence="2">The sequence shown here is derived from an EMBL/GenBank/DDBJ whole genome shotgun (WGS) entry which is preliminary data.</text>
</comment>